<proteinExistence type="predicted"/>
<dbReference type="InterPro" id="IPR026349">
    <property type="entry name" value="CHP04255"/>
</dbReference>
<organism evidence="1 2">
    <name type="scientific">Novosphingobium fluoreni</name>
    <dbReference type="NCBI Taxonomy" id="1391222"/>
    <lineage>
        <taxon>Bacteria</taxon>
        <taxon>Pseudomonadati</taxon>
        <taxon>Pseudomonadota</taxon>
        <taxon>Alphaproteobacteria</taxon>
        <taxon>Sphingomonadales</taxon>
        <taxon>Sphingomonadaceae</taxon>
        <taxon>Novosphingobium</taxon>
    </lineage>
</organism>
<gene>
    <name evidence="1" type="ORF">GGR39_002328</name>
</gene>
<comment type="caution">
    <text evidence="1">The sequence shown here is derived from an EMBL/GenBank/DDBJ whole genome shotgun (WGS) entry which is preliminary data.</text>
</comment>
<keyword evidence="2" id="KW-1185">Reference proteome</keyword>
<dbReference type="Proteomes" id="UP000561459">
    <property type="component" value="Unassembled WGS sequence"/>
</dbReference>
<evidence type="ECO:0000313" key="1">
    <source>
        <dbReference type="EMBL" id="MBB3940671.1"/>
    </source>
</evidence>
<evidence type="ECO:0000313" key="2">
    <source>
        <dbReference type="Proteomes" id="UP000561459"/>
    </source>
</evidence>
<reference evidence="1 2" key="1">
    <citation type="submission" date="2020-08" db="EMBL/GenBank/DDBJ databases">
        <title>Genomic Encyclopedia of Type Strains, Phase IV (KMG-IV): sequencing the most valuable type-strain genomes for metagenomic binning, comparative biology and taxonomic classification.</title>
        <authorList>
            <person name="Goeker M."/>
        </authorList>
    </citation>
    <scope>NUCLEOTIDE SEQUENCE [LARGE SCALE GENOMIC DNA]</scope>
    <source>
        <strain evidence="1 2">DSM 27568</strain>
    </source>
</reference>
<dbReference type="RefSeq" id="WP_183617260.1">
    <property type="nucleotide sequence ID" value="NZ_JACIDY010000005.1"/>
</dbReference>
<accession>A0A7W6BZD5</accession>
<dbReference type="EMBL" id="JACIDY010000005">
    <property type="protein sequence ID" value="MBB3940671.1"/>
    <property type="molecule type" value="Genomic_DNA"/>
</dbReference>
<protein>
    <submittedName>
        <fullName evidence="1">Uncharacterized protein (TIGR04255 family)</fullName>
    </submittedName>
</protein>
<name>A0A7W6BZD5_9SPHN</name>
<dbReference type="AlphaFoldDB" id="A0A7W6BZD5"/>
<sequence length="263" mass="29184">MQIPLRGSPPHQPILSPPLLLRALAGIRFSSVLKIGDETGAGIADFQDVVRSLYPFVQLEHEQALRFEVKQDGSIDSFPERHPAWRFQDKHKRWRMSLTPTSAYLDVGADGYDSWGEFSSRMAVIVDAVAEHFSPGLVLHSGVRYANLASVDDGKDPRATCARELVSITGNPDLVHADLQWRFAVDEGLLILRSGLLPPGTTYDPVVVEPRPDRNWYLDIDVVNADMRDFDASEIKQSVESQSARAHAIYCWAMSGPSSSKVS</sequence>
<dbReference type="NCBIfam" id="TIGR04255">
    <property type="entry name" value="sporadTIGR04255"/>
    <property type="match status" value="1"/>
</dbReference>